<organism evidence="9 12">
    <name type="scientific">Methanococcus maripaludis</name>
    <name type="common">Methanococcus deltae</name>
    <dbReference type="NCBI Taxonomy" id="39152"/>
    <lineage>
        <taxon>Archaea</taxon>
        <taxon>Methanobacteriati</taxon>
        <taxon>Methanobacteriota</taxon>
        <taxon>Methanomada group</taxon>
        <taxon>Methanococci</taxon>
        <taxon>Methanococcales</taxon>
        <taxon>Methanococcaceae</taxon>
        <taxon>Methanococcus</taxon>
    </lineage>
</organism>
<name>A0A2L1C847_METMI</name>
<dbReference type="Pfam" id="PF01996">
    <property type="entry name" value="F420_ligase"/>
    <property type="match status" value="1"/>
</dbReference>
<dbReference type="InterPro" id="IPR002847">
    <property type="entry name" value="F420-0_gamma-glut_ligase-dom"/>
</dbReference>
<evidence type="ECO:0000259" key="8">
    <source>
        <dbReference type="Pfam" id="PF01996"/>
    </source>
</evidence>
<keyword evidence="1 9" id="KW-0436">Ligase</keyword>
<dbReference type="GO" id="GO:0005525">
    <property type="term" value="F:GTP binding"/>
    <property type="evidence" value="ECO:0007669"/>
    <property type="project" value="UniProtKB-KW"/>
</dbReference>
<dbReference type="NCBIfam" id="NF009809">
    <property type="entry name" value="PRK13293.1"/>
    <property type="match status" value="1"/>
</dbReference>
<feature type="domain" description="Coenzyme F420:L-glutamate ligase-like" evidence="8">
    <location>
        <begin position="13"/>
        <end position="225"/>
    </location>
</feature>
<keyword evidence="2" id="KW-0479">Metal-binding</keyword>
<protein>
    <submittedName>
        <fullName evidence="10">Coenzyme F420-0:L-glutamate ligase/coenzyme F420-1:gamma-L-glutamate ligase</fullName>
        <ecNumber evidence="10">6.3.2.34</ecNumber>
    </submittedName>
    <submittedName>
        <fullName evidence="9">Coenzyme F420:L-glutamate ligase</fullName>
        <ecNumber evidence="9 10">6.3.2.31</ecNumber>
    </submittedName>
</protein>
<accession>A0A2L1C847</accession>
<evidence type="ECO:0000256" key="4">
    <source>
        <dbReference type="ARBA" id="ARBA00022842"/>
    </source>
</evidence>
<reference evidence="9" key="2">
    <citation type="submission" date="2018-02" db="EMBL/GenBank/DDBJ databases">
        <title>Complete genome sequence of the Methanococcus maripaludis type strain JJ (DSM 2067), a model for selenoprotein synthesis in Archaea.</title>
        <authorList>
            <person name="Poehlein A."/>
            <person name="Heym D."/>
            <person name="Quitzke V."/>
            <person name="Fersch J."/>
            <person name="Daniel R."/>
            <person name="Rother M."/>
        </authorList>
    </citation>
    <scope>NUCLEOTIDE SEQUENCE [LARGE SCALE GENOMIC DNA]</scope>
    <source>
        <strain evidence="9">DSM 2067</strain>
    </source>
</reference>
<dbReference type="Gene3D" id="3.90.1660.10">
    <property type="entry name" value="CofE-like domain"/>
    <property type="match status" value="1"/>
</dbReference>
<dbReference type="Gene3D" id="3.30.1330.100">
    <property type="entry name" value="CofE-like"/>
    <property type="match status" value="1"/>
</dbReference>
<dbReference type="InterPro" id="IPR008225">
    <property type="entry name" value="F420-0_g-glutamyl_ligase"/>
</dbReference>
<evidence type="ECO:0000313" key="13">
    <source>
        <dbReference type="Proteomes" id="UP000567099"/>
    </source>
</evidence>
<dbReference type="GO" id="GO:0052618">
    <property type="term" value="F:coenzyme F420-0:L-glutamate ligase activity"/>
    <property type="evidence" value="ECO:0007669"/>
    <property type="project" value="UniProtKB-EC"/>
</dbReference>
<dbReference type="Proteomes" id="UP000239462">
    <property type="component" value="Chromosome"/>
</dbReference>
<keyword evidence="5" id="KW-0630">Potassium</keyword>
<dbReference type="EC" id="6.3.2.31" evidence="9 10"/>
<sequence>MIKERVKMDVIGLEIPLISGNEDYTLAELISTYPLEDKDVIVIAETVVSKIEKNVILKNEITPSNEAMELSKKLGKEPEVVQVILDESNEIVKLGPNFIITETKHGFVCANSGVDESNTSKGIKPLPKNPDKSAEEIRMGLEKITGKKVGVIINDSMGRPFRKGSCGIAIGISGVCGLWDRKGEKDLFGRELKTTEVGIADELAATASAVMGQSNEGIPLVIIRNAPVPFTNGTGKELIRKKEEDVFR</sequence>
<dbReference type="GO" id="GO:0052619">
    <property type="term" value="F:coenzyme F420-1:gamma-L-glutamate ligase activity"/>
    <property type="evidence" value="ECO:0007669"/>
    <property type="project" value="UniProtKB-EC"/>
</dbReference>
<dbReference type="RefSeq" id="WP_104837157.1">
    <property type="nucleotide sequence ID" value="NZ_CP026606.1"/>
</dbReference>
<keyword evidence="7" id="KW-0464">Manganese</keyword>
<evidence type="ECO:0000313" key="11">
    <source>
        <dbReference type="EMBL" id="MBB6496196.1"/>
    </source>
</evidence>
<evidence type="ECO:0000256" key="3">
    <source>
        <dbReference type="ARBA" id="ARBA00022741"/>
    </source>
</evidence>
<reference evidence="11 14" key="3">
    <citation type="submission" date="2020-08" db="EMBL/GenBank/DDBJ databases">
        <title>Genomic Encyclopedia of Type Strains, Phase IV (KMG-V): Genome sequencing to study the core and pangenomes of soil and plant-associated prokaryotes.</title>
        <authorList>
            <person name="Whitman W."/>
        </authorList>
    </citation>
    <scope>NUCLEOTIDE SEQUENCE [LARGE SCALE GENOMIC DNA]</scope>
    <source>
        <strain evidence="10 13">C13</strain>
        <strain evidence="11 14">D1</strain>
    </source>
</reference>
<proteinExistence type="predicted"/>
<dbReference type="NCBIfam" id="TIGR01916">
    <property type="entry name" value="F420_cofE"/>
    <property type="match status" value="1"/>
</dbReference>
<evidence type="ECO:0000256" key="7">
    <source>
        <dbReference type="ARBA" id="ARBA00023211"/>
    </source>
</evidence>
<dbReference type="EMBL" id="CP026606">
    <property type="protein sequence ID" value="AVB75473.1"/>
    <property type="molecule type" value="Genomic_DNA"/>
</dbReference>
<evidence type="ECO:0000313" key="9">
    <source>
        <dbReference type="EMBL" id="AVB75473.1"/>
    </source>
</evidence>
<dbReference type="EMBL" id="JACHED010000001">
    <property type="protein sequence ID" value="MBB6496196.1"/>
    <property type="molecule type" value="Genomic_DNA"/>
</dbReference>
<reference evidence="12" key="1">
    <citation type="journal article" date="2018" name="Genome Announc.">
        <title>Complete Genome Sequence of the Methanococcus maripaludis Type Strain JJ (DSM 2067), a Model for Selenoprotein Synthesis in Archaea.</title>
        <authorList>
            <person name="Poehlein A."/>
            <person name="Heym D."/>
            <person name="Quitzke V."/>
            <person name="Fersch J."/>
            <person name="Daniel R."/>
            <person name="Rother M."/>
        </authorList>
    </citation>
    <scope>NUCLEOTIDE SEQUENCE [LARGE SCALE GENOMIC DNA]</scope>
    <source>
        <strain evidence="12">DSM 2067</strain>
    </source>
</reference>
<dbReference type="Proteomes" id="UP000567099">
    <property type="component" value="Unassembled WGS sequence"/>
</dbReference>
<dbReference type="GO" id="GO:0046872">
    <property type="term" value="F:metal ion binding"/>
    <property type="evidence" value="ECO:0007669"/>
    <property type="project" value="UniProtKB-KW"/>
</dbReference>
<keyword evidence="3" id="KW-0547">Nucleotide-binding</keyword>
<keyword evidence="4" id="KW-0460">Magnesium</keyword>
<dbReference type="KEGG" id="mmad:MMJJ_00540"/>
<evidence type="ECO:0000256" key="6">
    <source>
        <dbReference type="ARBA" id="ARBA00023134"/>
    </source>
</evidence>
<gene>
    <name evidence="9" type="primary">fbiB_1</name>
    <name evidence="10" type="ORF">HNP94_000798</name>
    <name evidence="11" type="ORF">HNP96_000217</name>
    <name evidence="9" type="ORF">MMJJ_00540</name>
</gene>
<dbReference type="GeneID" id="36101150"/>
<keyword evidence="6" id="KW-0342">GTP-binding</keyword>
<dbReference type="AlphaFoldDB" id="A0A2L1C847"/>
<evidence type="ECO:0000256" key="1">
    <source>
        <dbReference type="ARBA" id="ARBA00022598"/>
    </source>
</evidence>
<evidence type="ECO:0000313" key="12">
    <source>
        <dbReference type="Proteomes" id="UP000239462"/>
    </source>
</evidence>
<dbReference type="PANTHER" id="PTHR47917:SF1">
    <property type="entry name" value="COENZYME F420:L-GLUTAMATE LIGASE"/>
    <property type="match status" value="1"/>
</dbReference>
<dbReference type="PANTHER" id="PTHR47917">
    <property type="match status" value="1"/>
</dbReference>
<dbReference type="EMBL" id="JACDUO010000001">
    <property type="protein sequence ID" value="MBA2863798.1"/>
    <property type="molecule type" value="Genomic_DNA"/>
</dbReference>
<dbReference type="SUPFAM" id="SSF144010">
    <property type="entry name" value="CofE-like"/>
    <property type="match status" value="1"/>
</dbReference>
<evidence type="ECO:0000256" key="2">
    <source>
        <dbReference type="ARBA" id="ARBA00022723"/>
    </source>
</evidence>
<dbReference type="EC" id="6.3.2.34" evidence="10"/>
<dbReference type="Proteomes" id="UP000590564">
    <property type="component" value="Unassembled WGS sequence"/>
</dbReference>
<evidence type="ECO:0000313" key="14">
    <source>
        <dbReference type="Proteomes" id="UP000590564"/>
    </source>
</evidence>
<evidence type="ECO:0000256" key="5">
    <source>
        <dbReference type="ARBA" id="ARBA00022958"/>
    </source>
</evidence>
<evidence type="ECO:0000313" key="10">
    <source>
        <dbReference type="EMBL" id="MBA2863798.1"/>
    </source>
</evidence>